<keyword evidence="3 9" id="KW-0808">Transferase</keyword>
<gene>
    <name evidence="9" type="primary">glgC</name>
    <name evidence="12" type="ORF">EKG37_16425</name>
</gene>
<comment type="similarity">
    <text evidence="1 9">Belongs to the bacterial/plant glucose-1-phosphate adenylyltransferase family.</text>
</comment>
<evidence type="ECO:0000256" key="3">
    <source>
        <dbReference type="ARBA" id="ARBA00022679"/>
    </source>
</evidence>
<comment type="catalytic activity">
    <reaction evidence="9">
        <text>alpha-D-glucose 1-phosphate + ATP + H(+) = ADP-alpha-D-glucose + diphosphate</text>
        <dbReference type="Rhea" id="RHEA:12120"/>
        <dbReference type="ChEBI" id="CHEBI:15378"/>
        <dbReference type="ChEBI" id="CHEBI:30616"/>
        <dbReference type="ChEBI" id="CHEBI:33019"/>
        <dbReference type="ChEBI" id="CHEBI:57498"/>
        <dbReference type="ChEBI" id="CHEBI:58601"/>
        <dbReference type="EC" id="2.7.7.27"/>
    </reaction>
</comment>
<evidence type="ECO:0000313" key="13">
    <source>
        <dbReference type="Proteomes" id="UP000271374"/>
    </source>
</evidence>
<dbReference type="Gene3D" id="3.90.550.10">
    <property type="entry name" value="Spore Coat Polysaccharide Biosynthesis Protein SpsA, Chain A"/>
    <property type="match status" value="1"/>
</dbReference>
<name>A0A3S0KEK4_9BACI</name>
<evidence type="ECO:0000313" key="12">
    <source>
        <dbReference type="EMBL" id="RTR28801.1"/>
    </source>
</evidence>
<evidence type="ECO:0000256" key="4">
    <source>
        <dbReference type="ARBA" id="ARBA00022695"/>
    </source>
</evidence>
<dbReference type="InterPro" id="IPR023049">
    <property type="entry name" value="GlgC_bac"/>
</dbReference>
<dbReference type="RefSeq" id="WP_126409899.1">
    <property type="nucleotide sequence ID" value="NZ_RXNT01000014.1"/>
</dbReference>
<evidence type="ECO:0000256" key="1">
    <source>
        <dbReference type="ARBA" id="ARBA00010443"/>
    </source>
</evidence>
<evidence type="ECO:0000256" key="2">
    <source>
        <dbReference type="ARBA" id="ARBA00022600"/>
    </source>
</evidence>
<dbReference type="CDD" id="cd04651">
    <property type="entry name" value="LbH_G1P_AT_C"/>
    <property type="match status" value="1"/>
</dbReference>
<feature type="binding site" evidence="9">
    <location>
        <position position="192"/>
    </location>
    <ligand>
        <name>alpha-D-glucose 1-phosphate</name>
        <dbReference type="ChEBI" id="CHEBI:58601"/>
    </ligand>
</feature>
<keyword evidence="13" id="KW-1185">Reference proteome</keyword>
<dbReference type="GO" id="GO:0008878">
    <property type="term" value="F:glucose-1-phosphate adenylyltransferase activity"/>
    <property type="evidence" value="ECO:0007669"/>
    <property type="project" value="UniProtKB-UniRule"/>
</dbReference>
<dbReference type="NCBIfam" id="TIGR02091">
    <property type="entry name" value="glgC"/>
    <property type="match status" value="1"/>
</dbReference>
<feature type="binding site" evidence="9">
    <location>
        <position position="166"/>
    </location>
    <ligand>
        <name>alpha-D-glucose 1-phosphate</name>
        <dbReference type="ChEBI" id="CHEBI:58601"/>
    </ligand>
</feature>
<keyword evidence="6 9" id="KW-0067">ATP-binding</keyword>
<keyword evidence="5 9" id="KW-0547">Nucleotide-binding</keyword>
<dbReference type="Gene3D" id="2.160.10.10">
    <property type="entry name" value="Hexapeptide repeat proteins"/>
    <property type="match status" value="1"/>
</dbReference>
<dbReference type="InterPro" id="IPR011831">
    <property type="entry name" value="ADP-Glc_PPase"/>
</dbReference>
<dbReference type="EC" id="2.7.7.27" evidence="9"/>
<dbReference type="UniPathway" id="UPA00164"/>
<reference evidence="12 13" key="1">
    <citation type="submission" date="2018-12" db="EMBL/GenBank/DDBJ databases">
        <title>Bacillus yapensis draft genome sequence.</title>
        <authorList>
            <person name="Yu L."/>
            <person name="Xu X."/>
            <person name="Tang X."/>
        </authorList>
    </citation>
    <scope>NUCLEOTIDE SEQUENCE [LARGE SCALE GENOMIC DNA]</scope>
    <source>
        <strain evidence="12 13">XXST-01</strain>
    </source>
</reference>
<dbReference type="InterPro" id="IPR029044">
    <property type="entry name" value="Nucleotide-diphossugar_trans"/>
</dbReference>
<dbReference type="GO" id="GO:0005978">
    <property type="term" value="P:glycogen biosynthetic process"/>
    <property type="evidence" value="ECO:0007669"/>
    <property type="project" value="UniProtKB-UniRule"/>
</dbReference>
<comment type="function">
    <text evidence="9">Involved in the biosynthesis of ADP-glucose, a building block required for the elongation reactions to produce glycogen. Catalyzes the reaction between ATP and alpha-D-glucose 1-phosphate (G1P) to produce pyrophosphate and ADP-Glc.</text>
</comment>
<organism evidence="12 13">
    <name type="scientific">Bacillus yapensis</name>
    <dbReference type="NCBI Taxonomy" id="2492960"/>
    <lineage>
        <taxon>Bacteria</taxon>
        <taxon>Bacillati</taxon>
        <taxon>Bacillota</taxon>
        <taxon>Bacilli</taxon>
        <taxon>Bacillales</taxon>
        <taxon>Bacillaceae</taxon>
        <taxon>Bacillus</taxon>
    </lineage>
</organism>
<keyword evidence="8 9" id="KW-0119">Carbohydrate metabolism</keyword>
<evidence type="ECO:0000256" key="6">
    <source>
        <dbReference type="ARBA" id="ARBA00022840"/>
    </source>
</evidence>
<sequence>MFRKKKCVAMLLAGGQGSRLHVLTKQIAKPAVHFGGKYRIIDFTLSNCINSGIDTVGVLTQYQPLELNDYIDNGEPWDLDRSHGGVHILPPYQQVKGGDWYKGTANAIYQNMNFIERYQPEYVIILSGDHIYKMDYNKMLEYHIEKDADCTIAVLSVPMEEASRFGIMNTYEDGRIYEFEEKPSNPKSNKASMGVYIFKKEALFRYLMEDEEDENSSKDFGKNVIPAMLYSGEKMFAYPFEGYWKDVGTLQSLWEGNMDLLGERPKLDLNDHKWKISYRHYPDHPHFIGNDASVTNSVIAEGCEIHGTVINSVLFSGVTVEKGAVIKDSVVMRNTFVSEGAIINYSIVDVGVYVGKDAKVGEDRGNGGQLTVLGSNVKVKDGTQISSGEIIDSNMYLKYIEKSHLKGLLKVIKSDDVIYSTRQEREAIE</sequence>
<dbReference type="OrthoDB" id="9801810at2"/>
<feature type="binding site" evidence="9">
    <location>
        <position position="101"/>
    </location>
    <ligand>
        <name>alpha-D-glucose 1-phosphate</name>
        <dbReference type="ChEBI" id="CHEBI:58601"/>
    </ligand>
</feature>
<accession>A0A3S0KEK4</accession>
<dbReference type="EMBL" id="RXNT01000014">
    <property type="protein sequence ID" value="RTR28801.1"/>
    <property type="molecule type" value="Genomic_DNA"/>
</dbReference>
<comment type="caution">
    <text evidence="12">The sequence shown here is derived from an EMBL/GenBank/DDBJ whole genome shotgun (WGS) entry which is preliminary data.</text>
</comment>
<dbReference type="PANTHER" id="PTHR43523">
    <property type="entry name" value="GLUCOSE-1-PHOSPHATE ADENYLYLTRANSFERASE-RELATED"/>
    <property type="match status" value="1"/>
</dbReference>
<keyword evidence="4 9" id="KW-0548">Nucleotidyltransferase</keyword>
<dbReference type="PANTHER" id="PTHR43523:SF2">
    <property type="entry name" value="GLUCOSE-1-PHOSPHATE ADENYLYLTRANSFERASE"/>
    <property type="match status" value="1"/>
</dbReference>
<dbReference type="InterPro" id="IPR011004">
    <property type="entry name" value="Trimer_LpxA-like_sf"/>
</dbReference>
<dbReference type="InterPro" id="IPR005836">
    <property type="entry name" value="ADP_Glu_pyroP_CS"/>
</dbReference>
<dbReference type="Pfam" id="PF00483">
    <property type="entry name" value="NTP_transferase"/>
    <property type="match status" value="1"/>
</dbReference>
<dbReference type="SUPFAM" id="SSF51161">
    <property type="entry name" value="Trimeric LpxA-like enzymes"/>
    <property type="match status" value="1"/>
</dbReference>
<evidence type="ECO:0000256" key="9">
    <source>
        <dbReference type="HAMAP-Rule" id="MF_00624"/>
    </source>
</evidence>
<dbReference type="PROSITE" id="PS00808">
    <property type="entry name" value="ADP_GLC_PYROPHOSPH_1"/>
    <property type="match status" value="1"/>
</dbReference>
<evidence type="ECO:0000259" key="11">
    <source>
        <dbReference type="Pfam" id="PF24894"/>
    </source>
</evidence>
<evidence type="ECO:0000256" key="7">
    <source>
        <dbReference type="ARBA" id="ARBA00023056"/>
    </source>
</evidence>
<keyword evidence="2 9" id="KW-0321">Glycogen metabolism</keyword>
<feature type="binding site" evidence="9">
    <location>
        <begin position="181"/>
        <end position="182"/>
    </location>
    <ligand>
        <name>alpha-D-glucose 1-phosphate</name>
        <dbReference type="ChEBI" id="CHEBI:58601"/>
    </ligand>
</feature>
<comment type="subunit">
    <text evidence="9">Homotetramer.</text>
</comment>
<dbReference type="NCBIfam" id="NF003670">
    <property type="entry name" value="PRK05293.1"/>
    <property type="match status" value="1"/>
</dbReference>
<dbReference type="HAMAP" id="MF_00624">
    <property type="entry name" value="GlgC"/>
    <property type="match status" value="1"/>
</dbReference>
<feature type="site" description="Could play a key role in the communication between the regulatory and the substrate sites" evidence="9">
    <location>
        <position position="100"/>
    </location>
</feature>
<dbReference type="Proteomes" id="UP000271374">
    <property type="component" value="Unassembled WGS sequence"/>
</dbReference>
<protein>
    <recommendedName>
        <fullName evidence="9">Glucose-1-phosphate adenylyltransferase</fullName>
        <ecNumber evidence="9">2.7.7.27</ecNumber>
    </recommendedName>
    <alternativeName>
        <fullName evidence="9">ADP-glucose pyrophosphorylase</fullName>
        <shortName evidence="9">ADPGlc PPase</shortName>
    </alternativeName>
    <alternativeName>
        <fullName evidence="9">ADP-glucose synthase</fullName>
    </alternativeName>
</protein>
<feature type="site" description="Could play a key role in the communication between the regulatory and the substrate sites" evidence="9">
    <location>
        <position position="61"/>
    </location>
</feature>
<dbReference type="PROSITE" id="PS00810">
    <property type="entry name" value="ADP_GLC_PYROPHOSPH_3"/>
    <property type="match status" value="1"/>
</dbReference>
<evidence type="ECO:0000256" key="8">
    <source>
        <dbReference type="ARBA" id="ARBA00023277"/>
    </source>
</evidence>
<dbReference type="AlphaFoldDB" id="A0A3S0KEK4"/>
<keyword evidence="7 9" id="KW-0320">Glycogen biosynthesis</keyword>
<dbReference type="GO" id="GO:0005524">
    <property type="term" value="F:ATP binding"/>
    <property type="evidence" value="ECO:0007669"/>
    <property type="project" value="UniProtKB-KW"/>
</dbReference>
<dbReference type="CDD" id="cd02508">
    <property type="entry name" value="ADP_Glucose_PP"/>
    <property type="match status" value="1"/>
</dbReference>
<dbReference type="SUPFAM" id="SSF53448">
    <property type="entry name" value="Nucleotide-diphospho-sugar transferases"/>
    <property type="match status" value="1"/>
</dbReference>
<evidence type="ECO:0000256" key="5">
    <source>
        <dbReference type="ARBA" id="ARBA00022741"/>
    </source>
</evidence>
<feature type="domain" description="Nucleotidyl transferase" evidence="10">
    <location>
        <begin position="9"/>
        <end position="261"/>
    </location>
</feature>
<evidence type="ECO:0000259" key="10">
    <source>
        <dbReference type="Pfam" id="PF00483"/>
    </source>
</evidence>
<comment type="pathway">
    <text evidence="9">Glycan biosynthesis; glycogen biosynthesis.</text>
</comment>
<feature type="domain" description="Glucose-1-phosphate adenylyltransferase/Bifunctional protein GlmU-like C-terminal hexapeptide" evidence="11">
    <location>
        <begin position="290"/>
        <end position="364"/>
    </location>
</feature>
<dbReference type="PROSITE" id="PS00809">
    <property type="entry name" value="ADP_GLC_PYROPHOSPH_2"/>
    <property type="match status" value="1"/>
</dbReference>
<dbReference type="Pfam" id="PF24894">
    <property type="entry name" value="Hexapep_GlmU"/>
    <property type="match status" value="1"/>
</dbReference>
<proteinExistence type="inferred from homology"/>
<dbReference type="InterPro" id="IPR056818">
    <property type="entry name" value="GlmU/GlgC-like_hexapep"/>
</dbReference>
<dbReference type="InterPro" id="IPR005835">
    <property type="entry name" value="NTP_transferase_dom"/>
</dbReference>